<dbReference type="GO" id="GO:0016301">
    <property type="term" value="F:kinase activity"/>
    <property type="evidence" value="ECO:0007669"/>
    <property type="project" value="UniProtKB-KW"/>
</dbReference>
<dbReference type="OrthoDB" id="9805576at2"/>
<evidence type="ECO:0000313" key="7">
    <source>
        <dbReference type="Proteomes" id="UP000295701"/>
    </source>
</evidence>
<dbReference type="PANTHER" id="PTHR43095">
    <property type="entry name" value="SUGAR KINASE"/>
    <property type="match status" value="1"/>
</dbReference>
<dbReference type="InterPro" id="IPR050406">
    <property type="entry name" value="FGGY_Carb_Kinase"/>
</dbReference>
<dbReference type="InterPro" id="IPR018484">
    <property type="entry name" value="FGGY_N"/>
</dbReference>
<dbReference type="InterPro" id="IPR000577">
    <property type="entry name" value="Carb_kinase_FGGY"/>
</dbReference>
<feature type="domain" description="Carbohydrate kinase FGGY C-terminal" evidence="5">
    <location>
        <begin position="301"/>
        <end position="432"/>
    </location>
</feature>
<dbReference type="InterPro" id="IPR043129">
    <property type="entry name" value="ATPase_NBD"/>
</dbReference>
<proteinExistence type="inferred from homology"/>
<name>A0A4R6A655_9RHOB</name>
<dbReference type="SUPFAM" id="SSF53067">
    <property type="entry name" value="Actin-like ATPase domain"/>
    <property type="match status" value="2"/>
</dbReference>
<accession>A0A4R6A655</accession>
<dbReference type="RefSeq" id="WP_133397632.1">
    <property type="nucleotide sequence ID" value="NZ_SNAA01000016.1"/>
</dbReference>
<evidence type="ECO:0000256" key="1">
    <source>
        <dbReference type="ARBA" id="ARBA00009156"/>
    </source>
</evidence>
<dbReference type="EMBL" id="SNAA01000016">
    <property type="protein sequence ID" value="TDL76616.1"/>
    <property type="molecule type" value="Genomic_DNA"/>
</dbReference>
<evidence type="ECO:0000259" key="4">
    <source>
        <dbReference type="Pfam" id="PF00370"/>
    </source>
</evidence>
<protein>
    <submittedName>
        <fullName evidence="6">Carbohydrate kinase</fullName>
    </submittedName>
</protein>
<dbReference type="InterPro" id="IPR018485">
    <property type="entry name" value="FGGY_C"/>
</dbReference>
<gene>
    <name evidence="6" type="ORF">E2L08_13585</name>
</gene>
<comment type="caution">
    <text evidence="6">The sequence shown here is derived from an EMBL/GenBank/DDBJ whole genome shotgun (WGS) entry which is preliminary data.</text>
</comment>
<evidence type="ECO:0000313" key="6">
    <source>
        <dbReference type="EMBL" id="TDL76616.1"/>
    </source>
</evidence>
<dbReference type="Gene3D" id="3.30.420.40">
    <property type="match status" value="2"/>
</dbReference>
<dbReference type="GO" id="GO:0005975">
    <property type="term" value="P:carbohydrate metabolic process"/>
    <property type="evidence" value="ECO:0007669"/>
    <property type="project" value="InterPro"/>
</dbReference>
<keyword evidence="3 6" id="KW-0418">Kinase</keyword>
<feature type="domain" description="Carbohydrate kinase FGGY N-terminal" evidence="4">
    <location>
        <begin position="1"/>
        <end position="243"/>
    </location>
</feature>
<dbReference type="Proteomes" id="UP000295701">
    <property type="component" value="Unassembled WGS sequence"/>
</dbReference>
<keyword evidence="2" id="KW-0808">Transferase</keyword>
<sequence length="498" mass="52511">MLLGIDLGTSMTKAAAFDLDGTCLAVSSRKPTLRHLGNGRIEQDFEDVVRLVSEVVREVVADAGRVPEAIGITGQSDGLWLLDDNARPVRSAISWLDNRGSPYLQGWMDSGVYEEVFRRNGNAIFPGSHAPFMAALAHEDPGALGRARTASYLKDGILQRLTGVRVTDASDASLPFLDTRTRKYDPKILELLGLSDCARLLAPVMPAPGQAFPLSAEGARLTGLSEGVPVHAGPFDIVACAVGAGVDRVGDGLVILGTTLACEVLVDRVDTSGEPVGMTLCMPQEGRWMRALPATVGTASLDWILDLIGAECTQVEALLAQSRPGANGVTALPYFSATGERAPFADVRARGQLCGLSTGTSKGDIVMAICEAVAYATRHCVEAAGLSGQLSVSGGGANSVAWSQMIADVLQCPLAIAPKPEVGARGACLAAADIVGIDCDRTAWTKASGVIEPRARLRDHYEAGFGHYLETVEAARRLWHRPEKDRLAVASHPPLVSA</sequence>
<dbReference type="PANTHER" id="PTHR43095:SF3">
    <property type="entry name" value="L-XYLULOSE_3-KETO-L-GULONATE KINASE"/>
    <property type="match status" value="1"/>
</dbReference>
<comment type="similarity">
    <text evidence="1">Belongs to the FGGY kinase family.</text>
</comment>
<dbReference type="Pfam" id="PF02782">
    <property type="entry name" value="FGGY_C"/>
    <property type="match status" value="1"/>
</dbReference>
<dbReference type="Pfam" id="PF00370">
    <property type="entry name" value="FGGY_N"/>
    <property type="match status" value="1"/>
</dbReference>
<keyword evidence="7" id="KW-1185">Reference proteome</keyword>
<dbReference type="AlphaFoldDB" id="A0A4R6A655"/>
<evidence type="ECO:0000259" key="5">
    <source>
        <dbReference type="Pfam" id="PF02782"/>
    </source>
</evidence>
<dbReference type="PIRSF" id="PIRSF000538">
    <property type="entry name" value="GlpK"/>
    <property type="match status" value="1"/>
</dbReference>
<reference evidence="6 7" key="1">
    <citation type="submission" date="2019-03" db="EMBL/GenBank/DDBJ databases">
        <title>Primorskyibacter sp. SS33 isolated from sediments.</title>
        <authorList>
            <person name="Xunke S."/>
        </authorList>
    </citation>
    <scope>NUCLEOTIDE SEQUENCE [LARGE SCALE GENOMIC DNA]</scope>
    <source>
        <strain evidence="6 7">SS33</strain>
    </source>
</reference>
<evidence type="ECO:0000256" key="2">
    <source>
        <dbReference type="ARBA" id="ARBA00022679"/>
    </source>
</evidence>
<organism evidence="6 7">
    <name type="scientific">Palleronia sediminis</name>
    <dbReference type="NCBI Taxonomy" id="2547833"/>
    <lineage>
        <taxon>Bacteria</taxon>
        <taxon>Pseudomonadati</taxon>
        <taxon>Pseudomonadota</taxon>
        <taxon>Alphaproteobacteria</taxon>
        <taxon>Rhodobacterales</taxon>
        <taxon>Roseobacteraceae</taxon>
        <taxon>Palleronia</taxon>
    </lineage>
</organism>
<evidence type="ECO:0000256" key="3">
    <source>
        <dbReference type="ARBA" id="ARBA00022777"/>
    </source>
</evidence>